<feature type="non-terminal residue" evidence="1">
    <location>
        <position position="1"/>
    </location>
</feature>
<dbReference type="AlphaFoldDB" id="A0A6N2AV82"/>
<evidence type="ECO:0000313" key="1">
    <source>
        <dbReference type="EMBL" id="TMW85619.1"/>
    </source>
</evidence>
<comment type="caution">
    <text evidence="1">The sequence shown here is derived from an EMBL/GenBank/DDBJ whole genome shotgun (WGS) entry which is preliminary data.</text>
</comment>
<protein>
    <submittedName>
        <fullName evidence="1">Uncharacterized protein</fullName>
    </submittedName>
</protein>
<accession>A0A6N2AV82</accession>
<gene>
    <name evidence="1" type="ORF">EJD97_022806</name>
</gene>
<organism evidence="1">
    <name type="scientific">Solanum chilense</name>
    <name type="common">Tomato</name>
    <name type="synonym">Lycopersicon chilense</name>
    <dbReference type="NCBI Taxonomy" id="4083"/>
    <lineage>
        <taxon>Eukaryota</taxon>
        <taxon>Viridiplantae</taxon>
        <taxon>Streptophyta</taxon>
        <taxon>Embryophyta</taxon>
        <taxon>Tracheophyta</taxon>
        <taxon>Spermatophyta</taxon>
        <taxon>Magnoliopsida</taxon>
        <taxon>eudicotyledons</taxon>
        <taxon>Gunneridae</taxon>
        <taxon>Pentapetalae</taxon>
        <taxon>asterids</taxon>
        <taxon>lamiids</taxon>
        <taxon>Solanales</taxon>
        <taxon>Solanaceae</taxon>
        <taxon>Solanoideae</taxon>
        <taxon>Solaneae</taxon>
        <taxon>Solanum</taxon>
        <taxon>Solanum subgen. Lycopersicon</taxon>
    </lineage>
</organism>
<proteinExistence type="predicted"/>
<sequence length="104" mass="11890">VPVTVRRWHRSAAAEGIWGSLTKCGVTECVTDRRSHDGPSCWFVMKFRELVQYPNSKSLSVLERRPSTDRCAYDDPPYLPSRVMKRSAEEIVQVWDNGVHDVPS</sequence>
<dbReference type="EMBL" id="RXGB01007275">
    <property type="protein sequence ID" value="TMW85619.1"/>
    <property type="molecule type" value="Genomic_DNA"/>
</dbReference>
<reference evidence="1" key="1">
    <citation type="submission" date="2019-05" db="EMBL/GenBank/DDBJ databases">
        <title>The de novo reference genome and transcriptome assemblies of the wild tomato species Solanum chilense.</title>
        <authorList>
            <person name="Stam R."/>
            <person name="Nosenko T."/>
            <person name="Hoerger A.C."/>
            <person name="Stephan W."/>
            <person name="Seidel M.A."/>
            <person name="Kuhn J.M.M."/>
            <person name="Haberer G."/>
            <person name="Tellier A."/>
        </authorList>
    </citation>
    <scope>NUCLEOTIDE SEQUENCE</scope>
    <source>
        <tissue evidence="1">Mature leaves</tissue>
    </source>
</reference>
<name>A0A6N2AV82_SOLCI</name>